<evidence type="ECO:0000256" key="5">
    <source>
        <dbReference type="ARBA" id="ARBA00023163"/>
    </source>
</evidence>
<dbReference type="Gene3D" id="1.10.1790.10">
    <property type="entry name" value="PRD domain"/>
    <property type="match status" value="1"/>
</dbReference>
<dbReference type="InterPro" id="IPR002178">
    <property type="entry name" value="PTS_EIIA_type-2_dom"/>
</dbReference>
<dbReference type="Gene3D" id="1.10.10.10">
    <property type="entry name" value="Winged helix-like DNA-binding domain superfamily/Winged helix DNA-binding domain"/>
    <property type="match status" value="1"/>
</dbReference>
<keyword evidence="9" id="KW-0813">Transport</keyword>
<dbReference type="SUPFAM" id="SSF63520">
    <property type="entry name" value="PTS-regulatory domain, PRD"/>
    <property type="match status" value="1"/>
</dbReference>
<dbReference type="InterPro" id="IPR007737">
    <property type="entry name" value="Mga_HTH"/>
</dbReference>
<dbReference type="SUPFAM" id="SSF55804">
    <property type="entry name" value="Phoshotransferase/anion transport protein"/>
    <property type="match status" value="1"/>
</dbReference>
<keyword evidence="2" id="KW-0677">Repeat</keyword>
<dbReference type="InterPro" id="IPR050661">
    <property type="entry name" value="BglG_antiterminators"/>
</dbReference>
<dbReference type="InterPro" id="IPR036095">
    <property type="entry name" value="PTS_EIIB-like_sf"/>
</dbReference>
<sequence>MLRERTIKIIKYLINIEDGISLEVLAKEFQVSERTIRNEISDANYFLAKNNLSYIKNVKKRGIILELGAQKRATLLNNIERVNQPLSPEERCFDLILDIAFNDSPTYLYVKEKQFQVSKSTLDDDMRKVRQSLHYYQIEVTSIAKKGLVLSGAERSIRTMLFDLINNSIGILDYQINTIDESMYEKILFSYIPKSIYENIDDVYDYTVSSQQNSYYRKYFLLFTSIWLGRLKISETIAKSSPEILLSDETDVVSFIRQIIQTFKVYTSTEEIKYLSFILQTLNHKNMNNSLEWVQAQLLTIQLIKFVEHDTGIPFSRREEELYEGLYQHITGLLSRMKNDLQVVNPLKDNIKSNYSKLYHSIAKFTPYFEKIIKKHITCDEIAFLTIYFSTSECKINQDLHYVYKAIVVCNHGMATAKLLSENLKQLFNIDIVATLSSREFEILSRLDADIIFSTIRLTSVNKPYLFLPPIIRDIDQEKIKVFLNQNIHLRRTINEKSDYTQLFLSILNVIESEDITISKHLYQKLEQALDSHDLKINQEEIQPMLKEILKESNILFDLQASNWEDAIQKVSTPLIESNTIEPRYIDSMIESVKKHGPYIVIGQHIALAHARPEDGVNKLGISVAKLKHPIKFGHDDNDPVKVIFCLAAIDSYSHLNIMKNLVTLINDDNRLKRLFSAENKQDFQQLLFSDISVKI</sequence>
<name>A0ABP9MZN1_9GAMM</name>
<evidence type="ECO:0000256" key="2">
    <source>
        <dbReference type="ARBA" id="ARBA00022737"/>
    </source>
</evidence>
<evidence type="ECO:0000259" key="7">
    <source>
        <dbReference type="PROSITE" id="PS51099"/>
    </source>
</evidence>
<comment type="caution">
    <text evidence="9">The sequence shown here is derived from an EMBL/GenBank/DDBJ whole genome shotgun (WGS) entry which is preliminary data.</text>
</comment>
<evidence type="ECO:0000256" key="3">
    <source>
        <dbReference type="ARBA" id="ARBA00023015"/>
    </source>
</evidence>
<dbReference type="Proteomes" id="UP001500171">
    <property type="component" value="Unassembled WGS sequence"/>
</dbReference>
<dbReference type="Gene3D" id="3.40.50.2300">
    <property type="match status" value="1"/>
</dbReference>
<evidence type="ECO:0000313" key="9">
    <source>
        <dbReference type="EMBL" id="GAA5105305.1"/>
    </source>
</evidence>
<dbReference type="Pfam" id="PF05043">
    <property type="entry name" value="Mga"/>
    <property type="match status" value="1"/>
</dbReference>
<feature type="domain" description="PTS EIIB type-2" evidence="7">
    <location>
        <begin position="404"/>
        <end position="492"/>
    </location>
</feature>
<dbReference type="InterPro" id="IPR013196">
    <property type="entry name" value="HTH_11"/>
</dbReference>
<keyword evidence="9" id="KW-0762">Sugar transport</keyword>
<evidence type="ECO:0000256" key="1">
    <source>
        <dbReference type="ARBA" id="ARBA00022679"/>
    </source>
</evidence>
<keyword evidence="3" id="KW-0805">Transcription regulation</keyword>
<dbReference type="Pfam" id="PF00874">
    <property type="entry name" value="PRD"/>
    <property type="match status" value="1"/>
</dbReference>
<dbReference type="InterPro" id="IPR011608">
    <property type="entry name" value="PRD"/>
</dbReference>
<evidence type="ECO:0000313" key="10">
    <source>
        <dbReference type="Proteomes" id="UP001500171"/>
    </source>
</evidence>
<evidence type="ECO:0000259" key="6">
    <source>
        <dbReference type="PROSITE" id="PS51094"/>
    </source>
</evidence>
<feature type="domain" description="PTS EIIA type-2" evidence="6">
    <location>
        <begin position="548"/>
        <end position="691"/>
    </location>
</feature>
<organism evidence="9 10">
    <name type="scientific">Orbus sasakiae</name>
    <dbReference type="NCBI Taxonomy" id="1078475"/>
    <lineage>
        <taxon>Bacteria</taxon>
        <taxon>Pseudomonadati</taxon>
        <taxon>Pseudomonadota</taxon>
        <taxon>Gammaproteobacteria</taxon>
        <taxon>Orbales</taxon>
        <taxon>Orbaceae</taxon>
        <taxon>Orbus</taxon>
    </lineage>
</organism>
<dbReference type="InterPro" id="IPR036634">
    <property type="entry name" value="PRD_sf"/>
</dbReference>
<protein>
    <submittedName>
        <fullName evidence="9">PTS sugar transporter subunit IIA</fullName>
    </submittedName>
</protein>
<dbReference type="CDD" id="cd00211">
    <property type="entry name" value="PTS_IIA_fru"/>
    <property type="match status" value="1"/>
</dbReference>
<dbReference type="PROSITE" id="PS51099">
    <property type="entry name" value="PTS_EIIB_TYPE_2"/>
    <property type="match status" value="1"/>
</dbReference>
<keyword evidence="5" id="KW-0804">Transcription</keyword>
<dbReference type="SUPFAM" id="SSF52794">
    <property type="entry name" value="PTS system IIB component-like"/>
    <property type="match status" value="1"/>
</dbReference>
<dbReference type="InterPro" id="IPR013011">
    <property type="entry name" value="PTS_EIIB_2"/>
</dbReference>
<dbReference type="PANTHER" id="PTHR30185:SF18">
    <property type="entry name" value="TRANSCRIPTIONAL REGULATOR MTLR"/>
    <property type="match status" value="1"/>
</dbReference>
<dbReference type="CDD" id="cd05568">
    <property type="entry name" value="PTS_IIB_bgl_like"/>
    <property type="match status" value="1"/>
</dbReference>
<dbReference type="InterPro" id="IPR036388">
    <property type="entry name" value="WH-like_DNA-bd_sf"/>
</dbReference>
<dbReference type="PANTHER" id="PTHR30185">
    <property type="entry name" value="CRYPTIC BETA-GLUCOSIDE BGL OPERON ANTITERMINATOR"/>
    <property type="match status" value="1"/>
</dbReference>
<evidence type="ECO:0000259" key="8">
    <source>
        <dbReference type="PROSITE" id="PS51372"/>
    </source>
</evidence>
<dbReference type="Gene3D" id="3.40.930.10">
    <property type="entry name" value="Mannitol-specific EII, Chain A"/>
    <property type="match status" value="1"/>
</dbReference>
<proteinExistence type="predicted"/>
<dbReference type="Pfam" id="PF00359">
    <property type="entry name" value="PTS_EIIA_2"/>
    <property type="match status" value="1"/>
</dbReference>
<reference evidence="10" key="1">
    <citation type="journal article" date="2019" name="Int. J. Syst. Evol. Microbiol.">
        <title>The Global Catalogue of Microorganisms (GCM) 10K type strain sequencing project: providing services to taxonomists for standard genome sequencing and annotation.</title>
        <authorList>
            <consortium name="The Broad Institute Genomics Platform"/>
            <consortium name="The Broad Institute Genome Sequencing Center for Infectious Disease"/>
            <person name="Wu L."/>
            <person name="Ma J."/>
        </authorList>
    </citation>
    <scope>NUCLEOTIDE SEQUENCE [LARGE SCALE GENOMIC DNA]</scope>
    <source>
        <strain evidence="10">JCM 18050</strain>
    </source>
</reference>
<gene>
    <name evidence="9" type="ORF">GCM10023211_03960</name>
</gene>
<dbReference type="EMBL" id="BAABHY010000001">
    <property type="protein sequence ID" value="GAA5105305.1"/>
    <property type="molecule type" value="Genomic_DNA"/>
</dbReference>
<dbReference type="PROSITE" id="PS51094">
    <property type="entry name" value="PTS_EIIA_TYPE_2"/>
    <property type="match status" value="1"/>
</dbReference>
<dbReference type="Pfam" id="PF08279">
    <property type="entry name" value="HTH_11"/>
    <property type="match status" value="1"/>
</dbReference>
<evidence type="ECO:0000256" key="4">
    <source>
        <dbReference type="ARBA" id="ARBA00023159"/>
    </source>
</evidence>
<accession>A0ABP9MZN1</accession>
<dbReference type="RefSeq" id="WP_345488279.1">
    <property type="nucleotide sequence ID" value="NZ_BAABHY010000001.1"/>
</dbReference>
<keyword evidence="1" id="KW-0808">Transferase</keyword>
<keyword evidence="4" id="KW-0010">Activator</keyword>
<dbReference type="PROSITE" id="PS51372">
    <property type="entry name" value="PRD_2"/>
    <property type="match status" value="1"/>
</dbReference>
<feature type="domain" description="PRD" evidence="8">
    <location>
        <begin position="291"/>
        <end position="399"/>
    </location>
</feature>
<keyword evidence="10" id="KW-1185">Reference proteome</keyword>
<dbReference type="InterPro" id="IPR016152">
    <property type="entry name" value="PTrfase/Anion_transptr"/>
</dbReference>